<evidence type="ECO:0000313" key="11">
    <source>
        <dbReference type="Proteomes" id="UP000007065"/>
    </source>
</evidence>
<keyword evidence="8" id="KW-0175">Coiled coil</keyword>
<evidence type="ECO:0000256" key="3">
    <source>
        <dbReference type="ARBA" id="ARBA00022729"/>
    </source>
</evidence>
<dbReference type="HOGENOM" id="CLU_818399_0_0_14"/>
<name>A5IY29_MYCAP</name>
<dbReference type="GeneID" id="93358008"/>
<evidence type="ECO:0000256" key="5">
    <source>
        <dbReference type="ARBA" id="ARBA00023136"/>
    </source>
</evidence>
<keyword evidence="6" id="KW-0564">Palmitate</keyword>
<dbReference type="NCBIfam" id="NF033817">
    <property type="entry name" value="Mplas_variab_LP"/>
    <property type="match status" value="1"/>
</dbReference>
<dbReference type="KEGG" id="maa:MAG2400"/>
<keyword evidence="2" id="KW-1003">Cell membrane</keyword>
<feature type="coiled-coil region" evidence="8">
    <location>
        <begin position="239"/>
        <end position="277"/>
    </location>
</feature>
<evidence type="ECO:0000256" key="6">
    <source>
        <dbReference type="ARBA" id="ARBA00023139"/>
    </source>
</evidence>
<gene>
    <name evidence="10" type="ordered locus">MAG2400</name>
</gene>
<sequence>MKMNRKILVGLLATSSFTTVPLLAAKCGGTQELNEVIKTLNLGEIKIYEDQKIEVPTAEIILSALTKVNDSEKVKVDVTQLEVKEIKANQAIVEAKKDSKTYKGQVIVTYTLAKAKRVDLATVKKENITGISNFTSDKEMANILKKELKLPNLSEKDFTISLESQATNDKEGKLVIKSAAFSKLIYGTLELVVPKLAIAENSNKKLVEESIAKFKKEAEKTVANLKNIEKWEAIDESKKEEFNKKVEKIKEIANKLKDKYTKTYEKLEKAIKDKSDVDDNAFNELNTEISLVTVTYNSTVKLKVNEKETDYTKVMEELKKLGKLKNGAKEADILIDFSN</sequence>
<evidence type="ECO:0000256" key="7">
    <source>
        <dbReference type="ARBA" id="ARBA00023288"/>
    </source>
</evidence>
<keyword evidence="11" id="KW-1185">Reference proteome</keyword>
<reference evidence="11" key="1">
    <citation type="journal article" date="2007" name="PLoS Genet.">
        <title>Being pathogenic, plastic, and sexual while living with a nearly minimal bacterial genome.</title>
        <authorList>
            <person name="Sirand-Pugnet P."/>
            <person name="Lartigue C."/>
            <person name="Marenda M."/>
            <person name="Jacob D."/>
            <person name="Barre A."/>
            <person name="Barbe V."/>
            <person name="Schenowitz C."/>
            <person name="Mangenot S."/>
            <person name="Couloux A."/>
            <person name="Segurens B."/>
            <person name="de Daruvar A."/>
            <person name="Blanchard A."/>
            <person name="Citti C."/>
        </authorList>
    </citation>
    <scope>NUCLEOTIDE SEQUENCE [LARGE SCALE GENOMIC DNA]</scope>
    <source>
        <strain evidence="11">PG2</strain>
    </source>
</reference>
<organism evidence="10 11">
    <name type="scientific">Mycoplasmopsis agalactiae (strain NCTC 10123 / CIP 59.7 / PG2)</name>
    <name type="common">Mycoplasma agalactiae</name>
    <dbReference type="NCBI Taxonomy" id="347257"/>
    <lineage>
        <taxon>Bacteria</taxon>
        <taxon>Bacillati</taxon>
        <taxon>Mycoplasmatota</taxon>
        <taxon>Mycoplasmoidales</taxon>
        <taxon>Metamycoplasmataceae</taxon>
        <taxon>Mycoplasmopsis</taxon>
    </lineage>
</organism>
<evidence type="ECO:0000256" key="2">
    <source>
        <dbReference type="ARBA" id="ARBA00022475"/>
    </source>
</evidence>
<evidence type="ECO:0008006" key="12">
    <source>
        <dbReference type="Google" id="ProtNLM"/>
    </source>
</evidence>
<dbReference type="EMBL" id="CU179680">
    <property type="protein sequence ID" value="CAL58938.1"/>
    <property type="molecule type" value="Genomic_DNA"/>
</dbReference>
<dbReference type="STRING" id="347257.MAG2400"/>
<dbReference type="RefSeq" id="WP_011949417.1">
    <property type="nucleotide sequence ID" value="NC_009497.1"/>
</dbReference>
<accession>A5IY29</accession>
<dbReference type="GO" id="GO:0005886">
    <property type="term" value="C:plasma membrane"/>
    <property type="evidence" value="ECO:0007669"/>
    <property type="project" value="UniProtKB-SubCell"/>
</dbReference>
<keyword evidence="3 9" id="KW-0732">Signal</keyword>
<feature type="signal peptide" evidence="9">
    <location>
        <begin position="1"/>
        <end position="24"/>
    </location>
</feature>
<dbReference type="InterPro" id="IPR049890">
    <property type="entry name" value="VlpA-F-like_signal"/>
</dbReference>
<comment type="subcellular location">
    <subcellularLocation>
        <location evidence="1">Cell membrane</location>
        <topology evidence="1">Lipid-anchor</topology>
    </subcellularLocation>
</comment>
<evidence type="ECO:0000256" key="1">
    <source>
        <dbReference type="ARBA" id="ARBA00004193"/>
    </source>
</evidence>
<keyword evidence="4" id="KW-0677">Repeat</keyword>
<evidence type="ECO:0000313" key="10">
    <source>
        <dbReference type="EMBL" id="CAL58938.1"/>
    </source>
</evidence>
<protein>
    <recommendedName>
        <fullName evidence="12">P40 protein</fullName>
    </recommendedName>
</protein>
<proteinExistence type="predicted"/>
<keyword evidence="5" id="KW-0472">Membrane</keyword>
<dbReference type="Proteomes" id="UP000007065">
    <property type="component" value="Chromosome"/>
</dbReference>
<dbReference type="AlphaFoldDB" id="A5IY29"/>
<evidence type="ECO:0000256" key="4">
    <source>
        <dbReference type="ARBA" id="ARBA00022737"/>
    </source>
</evidence>
<feature type="chain" id="PRO_5002684463" description="P40 protein" evidence="9">
    <location>
        <begin position="25"/>
        <end position="339"/>
    </location>
</feature>
<keyword evidence="7" id="KW-0449">Lipoprotein</keyword>
<evidence type="ECO:0000256" key="8">
    <source>
        <dbReference type="SAM" id="Coils"/>
    </source>
</evidence>
<evidence type="ECO:0000256" key="9">
    <source>
        <dbReference type="SAM" id="SignalP"/>
    </source>
</evidence>